<dbReference type="Pfam" id="PF11367">
    <property type="entry name" value="Tail_completion_gp17"/>
    <property type="match status" value="1"/>
</dbReference>
<evidence type="ECO:0000313" key="1">
    <source>
        <dbReference type="EMBL" id="MCP3735041.1"/>
    </source>
</evidence>
<keyword evidence="2" id="KW-1185">Reference proteome</keyword>
<proteinExistence type="predicted"/>
<accession>A0A9X2KQY3</accession>
<sequence length="127" mass="13466">MSAGEVLRAALLAHLGGVVRVFDAPPLRASMPQVVLDDPVLAAADAAGVRGRVGTIAVGYADDGESPVRLRALIAVVEAAMDGVPADLGGGGWRLATLRLTRSRLWRGKSDRWVAMSEFAVRMYRIN</sequence>
<gene>
    <name evidence="1" type="ORF">M9979_09185</name>
</gene>
<reference evidence="1" key="1">
    <citation type="submission" date="2022-05" db="EMBL/GenBank/DDBJ databases">
        <title>Sphingomonas sp. strain RP10 Genome sequencing and assembly.</title>
        <authorList>
            <person name="Kim I."/>
        </authorList>
    </citation>
    <scope>NUCLEOTIDE SEQUENCE</scope>
    <source>
        <strain evidence="1">RP10</strain>
    </source>
</reference>
<dbReference type="RefSeq" id="WP_254289052.1">
    <property type="nucleotide sequence ID" value="NZ_JAMLDY010000009.1"/>
</dbReference>
<dbReference type="AlphaFoldDB" id="A0A9X2KQY3"/>
<protein>
    <submittedName>
        <fullName evidence="1">DUF3168 domain-containing protein</fullName>
    </submittedName>
</protein>
<evidence type="ECO:0000313" key="2">
    <source>
        <dbReference type="Proteomes" id="UP001139486"/>
    </source>
</evidence>
<name>A0A9X2KQY3_9SPHN</name>
<comment type="caution">
    <text evidence="1">The sequence shown here is derived from an EMBL/GenBank/DDBJ whole genome shotgun (WGS) entry which is preliminary data.</text>
</comment>
<dbReference type="Gene3D" id="3.30.2000.30">
    <property type="match status" value="1"/>
</dbReference>
<dbReference type="InterPro" id="IPR053745">
    <property type="entry name" value="Viral_Tail_Comp_sf"/>
</dbReference>
<dbReference type="EMBL" id="JAMLDY010000009">
    <property type="protein sequence ID" value="MCP3735041.1"/>
    <property type="molecule type" value="Genomic_DNA"/>
</dbReference>
<dbReference type="InterPro" id="IPR021508">
    <property type="entry name" value="Gp17-like"/>
</dbReference>
<organism evidence="1 2">
    <name type="scientific">Sphingomonas liriopis</name>
    <dbReference type="NCBI Taxonomy" id="2949094"/>
    <lineage>
        <taxon>Bacteria</taxon>
        <taxon>Pseudomonadati</taxon>
        <taxon>Pseudomonadota</taxon>
        <taxon>Alphaproteobacteria</taxon>
        <taxon>Sphingomonadales</taxon>
        <taxon>Sphingomonadaceae</taxon>
        <taxon>Sphingomonas</taxon>
    </lineage>
</organism>
<dbReference type="Proteomes" id="UP001139486">
    <property type="component" value="Unassembled WGS sequence"/>
</dbReference>